<feature type="chain" id="PRO_5027641153" evidence="4">
    <location>
        <begin position="27"/>
        <end position="237"/>
    </location>
</feature>
<dbReference type="KEGG" id="aten:116300011"/>
<dbReference type="InParanoid" id="A0A6P8IER8"/>
<evidence type="ECO:0000256" key="1">
    <source>
        <dbReference type="ARBA" id="ARBA00007932"/>
    </source>
</evidence>
<dbReference type="GO" id="GO:0038023">
    <property type="term" value="F:signaling receptor activity"/>
    <property type="evidence" value="ECO:0007669"/>
    <property type="project" value="TreeGrafter"/>
</dbReference>
<dbReference type="OrthoDB" id="567542at2759"/>
<feature type="domain" description="Folate receptor-like" evidence="5">
    <location>
        <begin position="32"/>
        <end position="195"/>
    </location>
</feature>
<comment type="similarity">
    <text evidence="1">Belongs to the folate receptor family.</text>
</comment>
<proteinExistence type="inferred from homology"/>
<keyword evidence="6" id="KW-1185">Reference proteome</keyword>
<keyword evidence="2 4" id="KW-0732">Signal</keyword>
<organism evidence="6 7">
    <name type="scientific">Actinia tenebrosa</name>
    <name type="common">Australian red waratah sea anemone</name>
    <dbReference type="NCBI Taxonomy" id="6105"/>
    <lineage>
        <taxon>Eukaryota</taxon>
        <taxon>Metazoa</taxon>
        <taxon>Cnidaria</taxon>
        <taxon>Anthozoa</taxon>
        <taxon>Hexacorallia</taxon>
        <taxon>Actiniaria</taxon>
        <taxon>Actiniidae</taxon>
        <taxon>Actinia</taxon>
    </lineage>
</organism>
<dbReference type="Pfam" id="PF03024">
    <property type="entry name" value="Folate_rec"/>
    <property type="match status" value="1"/>
</dbReference>
<dbReference type="GO" id="GO:0009897">
    <property type="term" value="C:external side of plasma membrane"/>
    <property type="evidence" value="ECO:0007669"/>
    <property type="project" value="TreeGrafter"/>
</dbReference>
<evidence type="ECO:0000313" key="7">
    <source>
        <dbReference type="RefSeq" id="XP_031564630.1"/>
    </source>
</evidence>
<evidence type="ECO:0000256" key="2">
    <source>
        <dbReference type="ARBA" id="ARBA00022729"/>
    </source>
</evidence>
<reference evidence="7" key="1">
    <citation type="submission" date="2025-08" db="UniProtKB">
        <authorList>
            <consortium name="RefSeq"/>
        </authorList>
    </citation>
    <scope>IDENTIFICATION</scope>
</reference>
<sequence>MESTRLISAMFLFAVIVCIQLVSVNPEPVEKCLDGRYHKPSPSPEGPDYADCFSWKNKSCCTAEFTIELKKNRVENIWNFTWNHCGNLSKECERYIKDEECFFQCEPNLIKWHIGKAKIREVPICRSFCHDWFEACKYDKTCVADWGEFNYTSGSYICPLNSKCQTFAEVYGDGKGLCNKMWGSSFKQEESSNCMVMRFDGPGNPNDKVTKPVQLGSTLIPSVVITLLASSVSSFIF</sequence>
<dbReference type="RefSeq" id="XP_031564630.1">
    <property type="nucleotide sequence ID" value="XM_031708770.1"/>
</dbReference>
<evidence type="ECO:0000256" key="4">
    <source>
        <dbReference type="SAM" id="SignalP"/>
    </source>
</evidence>
<dbReference type="Proteomes" id="UP000515163">
    <property type="component" value="Unplaced"/>
</dbReference>
<dbReference type="InterPro" id="IPR004269">
    <property type="entry name" value="Folate_rcpt"/>
</dbReference>
<accession>A0A6P8IER8</accession>
<name>A0A6P8IER8_ACTTE</name>
<evidence type="ECO:0000259" key="5">
    <source>
        <dbReference type="Pfam" id="PF03024"/>
    </source>
</evidence>
<gene>
    <name evidence="7" type="primary">LOC116300011</name>
</gene>
<evidence type="ECO:0000313" key="6">
    <source>
        <dbReference type="Proteomes" id="UP000515163"/>
    </source>
</evidence>
<keyword evidence="3" id="KW-1015">Disulfide bond</keyword>
<dbReference type="GeneID" id="116300011"/>
<dbReference type="PANTHER" id="PTHR10517">
    <property type="entry name" value="FOLATE RECEPTOR"/>
    <property type="match status" value="1"/>
</dbReference>
<dbReference type="InterPro" id="IPR018143">
    <property type="entry name" value="Folate_rcpt-like"/>
</dbReference>
<protein>
    <submittedName>
        <fullName evidence="7">Folate receptor gamma-like</fullName>
    </submittedName>
</protein>
<feature type="signal peptide" evidence="4">
    <location>
        <begin position="1"/>
        <end position="26"/>
    </location>
</feature>
<evidence type="ECO:0000256" key="3">
    <source>
        <dbReference type="ARBA" id="ARBA00023157"/>
    </source>
</evidence>
<dbReference type="PANTHER" id="PTHR10517:SF14">
    <property type="entry name" value="FOLATE RECEPTOR 1-RELATED"/>
    <property type="match status" value="1"/>
</dbReference>
<dbReference type="AlphaFoldDB" id="A0A6P8IER8"/>